<feature type="compositionally biased region" description="Low complexity" evidence="1">
    <location>
        <begin position="666"/>
        <end position="690"/>
    </location>
</feature>
<feature type="compositionally biased region" description="Low complexity" evidence="1">
    <location>
        <begin position="506"/>
        <end position="516"/>
    </location>
</feature>
<feature type="region of interest" description="Disordered" evidence="1">
    <location>
        <begin position="1"/>
        <end position="66"/>
    </location>
</feature>
<dbReference type="InParanoid" id="A0A1B7MJM8"/>
<dbReference type="Proteomes" id="UP000092154">
    <property type="component" value="Unassembled WGS sequence"/>
</dbReference>
<feature type="compositionally biased region" description="Low complexity" evidence="1">
    <location>
        <begin position="388"/>
        <end position="398"/>
    </location>
</feature>
<gene>
    <name evidence="2" type="ORF">K503DRAFT_576000</name>
</gene>
<organism evidence="2 3">
    <name type="scientific">Rhizopogon vinicolor AM-OR11-026</name>
    <dbReference type="NCBI Taxonomy" id="1314800"/>
    <lineage>
        <taxon>Eukaryota</taxon>
        <taxon>Fungi</taxon>
        <taxon>Dikarya</taxon>
        <taxon>Basidiomycota</taxon>
        <taxon>Agaricomycotina</taxon>
        <taxon>Agaricomycetes</taxon>
        <taxon>Agaricomycetidae</taxon>
        <taxon>Boletales</taxon>
        <taxon>Suillineae</taxon>
        <taxon>Rhizopogonaceae</taxon>
        <taxon>Rhizopogon</taxon>
    </lineage>
</organism>
<feature type="compositionally biased region" description="Low complexity" evidence="1">
    <location>
        <begin position="726"/>
        <end position="760"/>
    </location>
</feature>
<evidence type="ECO:0000313" key="3">
    <source>
        <dbReference type="Proteomes" id="UP000092154"/>
    </source>
</evidence>
<proteinExistence type="predicted"/>
<feature type="compositionally biased region" description="Pro residues" evidence="1">
    <location>
        <begin position="517"/>
        <end position="533"/>
    </location>
</feature>
<feature type="compositionally biased region" description="Polar residues" evidence="1">
    <location>
        <begin position="44"/>
        <end position="66"/>
    </location>
</feature>
<dbReference type="OrthoDB" id="3262497at2759"/>
<feature type="region of interest" description="Disordered" evidence="1">
    <location>
        <begin position="381"/>
        <end position="419"/>
    </location>
</feature>
<feature type="compositionally biased region" description="Pro residues" evidence="1">
    <location>
        <begin position="807"/>
        <end position="822"/>
    </location>
</feature>
<dbReference type="EMBL" id="KV448911">
    <property type="protein sequence ID" value="OAX32808.1"/>
    <property type="molecule type" value="Genomic_DNA"/>
</dbReference>
<feature type="compositionally biased region" description="Pro residues" evidence="1">
    <location>
        <begin position="561"/>
        <end position="575"/>
    </location>
</feature>
<dbReference type="STRING" id="1314800.A0A1B7MJM8"/>
<protein>
    <submittedName>
        <fullName evidence="2">Uncharacterized protein</fullName>
    </submittedName>
</protein>
<evidence type="ECO:0000256" key="1">
    <source>
        <dbReference type="SAM" id="MobiDB-lite"/>
    </source>
</evidence>
<dbReference type="AlphaFoldDB" id="A0A1B7MJM8"/>
<keyword evidence="3" id="KW-1185">Reference proteome</keyword>
<reference evidence="2 3" key="1">
    <citation type="submission" date="2016-06" db="EMBL/GenBank/DDBJ databases">
        <title>Comparative genomics of the ectomycorrhizal sister species Rhizopogon vinicolor and Rhizopogon vesiculosus (Basidiomycota: Boletales) reveals a divergence of the mating type B locus.</title>
        <authorList>
            <consortium name="DOE Joint Genome Institute"/>
            <person name="Mujic A.B."/>
            <person name="Kuo A."/>
            <person name="Tritt A."/>
            <person name="Lipzen A."/>
            <person name="Chen C."/>
            <person name="Johnson J."/>
            <person name="Sharma A."/>
            <person name="Barry K."/>
            <person name="Grigoriev I.V."/>
            <person name="Spatafora J.W."/>
        </authorList>
    </citation>
    <scope>NUCLEOTIDE SEQUENCE [LARGE SCALE GENOMIC DNA]</scope>
    <source>
        <strain evidence="2 3">AM-OR11-026</strain>
    </source>
</reference>
<sequence>MDNPWATTWEQPNDREKKFSPPLSLNSPIDGQTHEQEEDIGLPSWSSGNTTQWQGPSQTGDALWTSSINDSGAWGSSTYSKINLSRQGTVEAVVELETQEEDVVLTPTIPATAIASEEDNVAALVSPDIVEPPLVLPTVEAVLPITEIPDISGGFEVGMSMREEDEDTEDGDEVWADPITVSTEDGDEWGAAWAETLPYEASVSNEELPDEWEAARQEKEKLNRAVPPEYLAALIQKCQEVSSELWPETKQDSDATQSNWRSGFDGLENITAILDDLVAENMTLPPPVQFSQTATAKAVNNSLKLTRHMPLMRKSPMALLLASKGSMEWEKSVRARKDAPVDDTPVGWRILEKDERIETTQPKKPGGGLLSFLNRRVSSIPLTDTKVESPQSPSSTRSSVERTKSPVPERRDTSPARAPAVVIHSFSVASSSTTPDVVIPAMTPAPSAVSRFLNRFSRSKATGSERKSLALSTDDLEFLSDIVPSAYDPDDDNDDLQLKALSNMINSNSTSTSNSTPLPPKLPPPLAPPPLPPSVNTSRPPSIADLTGLGIALEPARGTPQPAPARAPSLPPPLSPATVTSFSRPHSPAVPPKQSSSPIKAIFPAYSDTNIPAIIPSIPSLPPPLSRTHSPFQLAPPKAPSALSIPPLLPPPPVSPPQTPRPTVPPMSVAMSSTSTSNPSWTNSTWSTATYHDDDDDDDSFSAFSSLPRRNPFPEPRESIDSSLGSPSSAQALNSSKSSTSMSFDDFDDFVTSSSSRIRTPSPPPVPAKPANASVLRGGARMASSSIHHRTQSLVEHAASQRGQWPSPSPPQAKHPTPPLLPSPFASFSSDMDLLGDSDAVLSTQSFGSPPPRGQSAGGHRLSPSPPPVPLVSQQPLSLSFASLSPSSRAPKPSAEPAQKGGLTAQDLSFFEGL</sequence>
<evidence type="ECO:0000313" key="2">
    <source>
        <dbReference type="EMBL" id="OAX32808.1"/>
    </source>
</evidence>
<feature type="region of interest" description="Disordered" evidence="1">
    <location>
        <begin position="621"/>
        <end position="914"/>
    </location>
</feature>
<accession>A0A1B7MJM8</accession>
<feature type="region of interest" description="Disordered" evidence="1">
    <location>
        <begin position="502"/>
        <end position="599"/>
    </location>
</feature>
<feature type="compositionally biased region" description="Basic and acidic residues" evidence="1">
    <location>
        <begin position="399"/>
        <end position="414"/>
    </location>
</feature>
<feature type="compositionally biased region" description="Polar residues" evidence="1">
    <location>
        <begin position="1"/>
        <end position="11"/>
    </location>
</feature>
<name>A0A1B7MJM8_9AGAM</name>
<feature type="compositionally biased region" description="Low complexity" evidence="1">
    <location>
        <begin position="871"/>
        <end position="891"/>
    </location>
</feature>
<feature type="compositionally biased region" description="Pro residues" evidence="1">
    <location>
        <begin position="647"/>
        <end position="665"/>
    </location>
</feature>